<name>A0A428W3N5_AMYBA</name>
<reference evidence="2 3" key="1">
    <citation type="submission" date="2018-05" db="EMBL/GenBank/DDBJ databases">
        <title>Evolution of GPA BGCs.</title>
        <authorList>
            <person name="Waglechner N."/>
            <person name="Wright G.D."/>
        </authorList>
    </citation>
    <scope>NUCLEOTIDE SEQUENCE [LARGE SCALE GENOMIC DNA]</scope>
    <source>
        <strain evidence="2 3">DSM 5908</strain>
    </source>
</reference>
<evidence type="ECO:0000313" key="2">
    <source>
        <dbReference type="EMBL" id="RSM37656.1"/>
    </source>
</evidence>
<dbReference type="AlphaFoldDB" id="A0A428W3N5"/>
<keyword evidence="3" id="KW-1185">Reference proteome</keyword>
<proteinExistence type="predicted"/>
<evidence type="ECO:0000313" key="3">
    <source>
        <dbReference type="Proteomes" id="UP000286716"/>
    </source>
</evidence>
<dbReference type="OrthoDB" id="9813770at2"/>
<dbReference type="Gene3D" id="3.40.30.10">
    <property type="entry name" value="Glutaredoxin"/>
    <property type="match status" value="1"/>
</dbReference>
<gene>
    <name evidence="2" type="ORF">DMA12_36115</name>
</gene>
<evidence type="ECO:0000256" key="1">
    <source>
        <dbReference type="SAM" id="MobiDB-lite"/>
    </source>
</evidence>
<dbReference type="EMBL" id="QHHU01000067">
    <property type="protein sequence ID" value="RSM37656.1"/>
    <property type="molecule type" value="Genomic_DNA"/>
</dbReference>
<dbReference type="Proteomes" id="UP000286716">
    <property type="component" value="Unassembled WGS sequence"/>
</dbReference>
<protein>
    <submittedName>
        <fullName evidence="2">Uncharacterized protein</fullName>
    </submittedName>
</protein>
<dbReference type="CDD" id="cd02972">
    <property type="entry name" value="DsbA_family"/>
    <property type="match status" value="1"/>
</dbReference>
<feature type="compositionally biased region" description="Low complexity" evidence="1">
    <location>
        <begin position="77"/>
        <end position="89"/>
    </location>
</feature>
<feature type="region of interest" description="Disordered" evidence="1">
    <location>
        <begin position="55"/>
        <end position="89"/>
    </location>
</feature>
<accession>A0A428W3N5</accession>
<sequence>MVPGRRARGLTVPLEVVEYTDPACPWVWGSEPKFRRLRAELPDARWRRVRLVRAVHRRRQRTSAAPTTPRPSPRSPAAPRSRSPRPGAR</sequence>
<comment type="caution">
    <text evidence="2">The sequence shown here is derived from an EMBL/GenBank/DDBJ whole genome shotgun (WGS) entry which is preliminary data.</text>
</comment>
<organism evidence="2 3">
    <name type="scientific">Amycolatopsis balhimycina DSM 5908</name>
    <dbReference type="NCBI Taxonomy" id="1081091"/>
    <lineage>
        <taxon>Bacteria</taxon>
        <taxon>Bacillati</taxon>
        <taxon>Actinomycetota</taxon>
        <taxon>Actinomycetes</taxon>
        <taxon>Pseudonocardiales</taxon>
        <taxon>Pseudonocardiaceae</taxon>
        <taxon>Amycolatopsis</taxon>
    </lineage>
</organism>